<dbReference type="PROSITE" id="PS51898">
    <property type="entry name" value="TYR_RECOMBINASE"/>
    <property type="match status" value="1"/>
</dbReference>
<dbReference type="GO" id="GO:0006310">
    <property type="term" value="P:DNA recombination"/>
    <property type="evidence" value="ECO:0007669"/>
    <property type="project" value="UniProtKB-KW"/>
</dbReference>
<dbReference type="AlphaFoldDB" id="A0AAN0VJ06"/>
<dbReference type="InterPro" id="IPR013762">
    <property type="entry name" value="Integrase-like_cat_sf"/>
</dbReference>
<dbReference type="KEGG" id="ptp:RCA23_c22190"/>
<feature type="region of interest" description="Disordered" evidence="5">
    <location>
        <begin position="387"/>
        <end position="424"/>
    </location>
</feature>
<name>A0AAN0VJ06_9RHOB</name>
<evidence type="ECO:0000256" key="4">
    <source>
        <dbReference type="ARBA" id="ARBA00023172"/>
    </source>
</evidence>
<evidence type="ECO:0000259" key="6">
    <source>
        <dbReference type="PROSITE" id="PS51898"/>
    </source>
</evidence>
<evidence type="ECO:0000256" key="1">
    <source>
        <dbReference type="ARBA" id="ARBA00008857"/>
    </source>
</evidence>
<keyword evidence="2" id="KW-0229">DNA integration</keyword>
<feature type="compositionally biased region" description="Polar residues" evidence="5">
    <location>
        <begin position="400"/>
        <end position="415"/>
    </location>
</feature>
<dbReference type="PANTHER" id="PTHR30349">
    <property type="entry name" value="PHAGE INTEGRASE-RELATED"/>
    <property type="match status" value="1"/>
</dbReference>
<dbReference type="GO" id="GO:0015074">
    <property type="term" value="P:DNA integration"/>
    <property type="evidence" value="ECO:0007669"/>
    <property type="project" value="UniProtKB-KW"/>
</dbReference>
<dbReference type="InterPro" id="IPR010998">
    <property type="entry name" value="Integrase_recombinase_N"/>
</dbReference>
<evidence type="ECO:0000256" key="3">
    <source>
        <dbReference type="ARBA" id="ARBA00023125"/>
    </source>
</evidence>
<dbReference type="Gene3D" id="1.10.443.10">
    <property type="entry name" value="Intergrase catalytic core"/>
    <property type="match status" value="1"/>
</dbReference>
<dbReference type="Gene3D" id="1.10.150.130">
    <property type="match status" value="1"/>
</dbReference>
<dbReference type="Proteomes" id="UP000028680">
    <property type="component" value="Chromosome"/>
</dbReference>
<dbReference type="InterPro" id="IPR011010">
    <property type="entry name" value="DNA_brk_join_enz"/>
</dbReference>
<dbReference type="RefSeq" id="WP_044050408.1">
    <property type="nucleotide sequence ID" value="NZ_CP003984.1"/>
</dbReference>
<dbReference type="InterPro" id="IPR050090">
    <property type="entry name" value="Tyrosine_recombinase_XerCD"/>
</dbReference>
<dbReference type="GO" id="GO:0003677">
    <property type="term" value="F:DNA binding"/>
    <property type="evidence" value="ECO:0007669"/>
    <property type="project" value="UniProtKB-KW"/>
</dbReference>
<comment type="similarity">
    <text evidence="1">Belongs to the 'phage' integrase family.</text>
</comment>
<evidence type="ECO:0000313" key="7">
    <source>
        <dbReference type="EMBL" id="AII87742.1"/>
    </source>
</evidence>
<dbReference type="Pfam" id="PF00589">
    <property type="entry name" value="Phage_integrase"/>
    <property type="match status" value="1"/>
</dbReference>
<evidence type="ECO:0000313" key="8">
    <source>
        <dbReference type="Proteomes" id="UP000028680"/>
    </source>
</evidence>
<keyword evidence="3" id="KW-0238">DNA-binding</keyword>
<organism evidence="7 8">
    <name type="scientific">Planktomarina temperata RCA23</name>
    <dbReference type="NCBI Taxonomy" id="666509"/>
    <lineage>
        <taxon>Bacteria</taxon>
        <taxon>Pseudomonadati</taxon>
        <taxon>Pseudomonadota</taxon>
        <taxon>Alphaproteobacteria</taxon>
        <taxon>Rhodobacterales</taxon>
        <taxon>Paracoccaceae</taxon>
        <taxon>Planktomarina</taxon>
    </lineage>
</organism>
<dbReference type="EMBL" id="CP003984">
    <property type="protein sequence ID" value="AII87742.1"/>
    <property type="molecule type" value="Genomic_DNA"/>
</dbReference>
<dbReference type="PANTHER" id="PTHR30349:SF41">
    <property type="entry name" value="INTEGRASE_RECOMBINASE PROTEIN MJ0367-RELATED"/>
    <property type="match status" value="1"/>
</dbReference>
<keyword evidence="4" id="KW-0233">DNA recombination</keyword>
<accession>A0AAN0VJ06</accession>
<evidence type="ECO:0000256" key="2">
    <source>
        <dbReference type="ARBA" id="ARBA00022908"/>
    </source>
</evidence>
<keyword evidence="8" id="KW-1185">Reference proteome</keyword>
<evidence type="ECO:0000256" key="5">
    <source>
        <dbReference type="SAM" id="MobiDB-lite"/>
    </source>
</evidence>
<feature type="domain" description="Tyr recombinase" evidence="6">
    <location>
        <begin position="183"/>
        <end position="393"/>
    </location>
</feature>
<reference evidence="7 8" key="1">
    <citation type="journal article" date="2014" name="ISME J.">
        <title>Adaptation of an abundant Roseobacter RCA organism to pelagic systems revealed by genomic and transcriptomic analyses.</title>
        <authorList>
            <person name="Voget S."/>
            <person name="Wemheuer B."/>
            <person name="Brinkhoff T."/>
            <person name="Vollmers J."/>
            <person name="Dietrich S."/>
            <person name="Giebel H.A."/>
            <person name="Beardsley C."/>
            <person name="Sardemann C."/>
            <person name="Bakenhus I."/>
            <person name="Billerbeck S."/>
            <person name="Daniel R."/>
            <person name="Simon M."/>
        </authorList>
    </citation>
    <scope>NUCLEOTIDE SEQUENCE [LARGE SCALE GENOMIC DNA]</scope>
    <source>
        <strain evidence="7 8">RCA23</strain>
    </source>
</reference>
<proteinExistence type="inferred from homology"/>
<dbReference type="SUPFAM" id="SSF56349">
    <property type="entry name" value="DNA breaking-rejoining enzymes"/>
    <property type="match status" value="1"/>
</dbReference>
<protein>
    <submittedName>
        <fullName evidence="7">Integrase</fullName>
    </submittedName>
</protein>
<dbReference type="InterPro" id="IPR002104">
    <property type="entry name" value="Integrase_catalytic"/>
</dbReference>
<sequence>MKETKRTIKVSEHIRLDTRPGSAKWQARVKLADGSWHRFSTKTESIERATEVAMKFFYTSEDRLKNNLPQSTRKFRRVAEFARDRMQEELRSGSGHIVYKDYITALDKYLIPFFGSYDVANINAKALVDFGKWRTEQLGRKAHHSTINTHNTALNRVLDEAEQRGWITHAIRPKPINDGIKTESRGSFTKEEYKTIYEALRTFHKASDNPNTQATREVLRNYVLVLANTGMRHGTEALNLKWKNLLWIKEEDQTYLGLFVAGKTGQRPLIARDRAIRPLERQLELNPNLKGKTLDEVIESKCEDYVFVTRYGERAARPNLSRNFETLLKSLKIVYGADGKKRTLYSWRHFYATLDLQRGISTHALSRQMGNSTGVLDRFYSKLSPFMNPGLHSGRDQQEQRNAAKTATEPQQATTKAEGDRELQEAPVANQTVPAQAAGTSDQPAAPKTSAHEKAFDLFDVGKLSEKALLITVGAERSGFELAEDLRLRTLTAFEDGRLSEDAMIKLLS</sequence>
<gene>
    <name evidence="7" type="ORF">RCA23_c22190</name>
</gene>